<evidence type="ECO:0000313" key="3">
    <source>
        <dbReference type="EMBL" id="KAG2224366.1"/>
    </source>
</evidence>
<keyword evidence="4" id="KW-1185">Reference proteome</keyword>
<dbReference type="OrthoDB" id="42638at2759"/>
<dbReference type="Gene3D" id="3.40.50.1110">
    <property type="entry name" value="SGNH hydrolase"/>
    <property type="match status" value="1"/>
</dbReference>
<dbReference type="GO" id="GO:0016787">
    <property type="term" value="F:hydrolase activity"/>
    <property type="evidence" value="ECO:0007669"/>
    <property type="project" value="UniProtKB-KW"/>
</dbReference>
<comment type="caution">
    <text evidence="3">The sequence shown here is derived from an EMBL/GenBank/DDBJ whole genome shotgun (WGS) entry which is preliminary data.</text>
</comment>
<dbReference type="InterPro" id="IPR005181">
    <property type="entry name" value="SASA"/>
</dbReference>
<accession>A0A8H7S839</accession>
<evidence type="ECO:0000256" key="1">
    <source>
        <dbReference type="ARBA" id="ARBA00022801"/>
    </source>
</evidence>
<evidence type="ECO:0000313" key="4">
    <source>
        <dbReference type="Proteomes" id="UP000646827"/>
    </source>
</evidence>
<proteinExistence type="predicted"/>
<organism evidence="3 4">
    <name type="scientific">Circinella minor</name>
    <dbReference type="NCBI Taxonomy" id="1195481"/>
    <lineage>
        <taxon>Eukaryota</taxon>
        <taxon>Fungi</taxon>
        <taxon>Fungi incertae sedis</taxon>
        <taxon>Mucoromycota</taxon>
        <taxon>Mucoromycotina</taxon>
        <taxon>Mucoromycetes</taxon>
        <taxon>Mucorales</taxon>
        <taxon>Lichtheimiaceae</taxon>
        <taxon>Circinella</taxon>
    </lineage>
</organism>
<dbReference type="AlphaFoldDB" id="A0A8H7S839"/>
<feature type="domain" description="Sialate O-acetylesterase" evidence="2">
    <location>
        <begin position="54"/>
        <end position="319"/>
    </location>
</feature>
<sequence>MVEQHIYTQVNSYQVLQRDFSTDSALVKQANGIIQSFPVGGPYQINNASNVLVGDIWVLAGQSNMRGNAFYVDPWTDPPNKKTYPDYVNDMIHLFQLNETWNKGTEPTHRLDQSIRQVNYDISDPSVSAKSYHNYRGVSSGMAFATAYRERNGDVPVGLLPSAHGGTTMDQWSPDLLETTKNPYNTTLYGAMLGRIDKATAGSRKIAGILWYQGESDAADTSLASQYKGNLGSWINTTRSKLNNERLPFVYVQIARLARVQNDQYEGWNQVRNAQRLLNDNDNSDKERIGAVASIDLEMDDYIHLSAKGLTTVGQRMAITATNALKNKASMSSPTFDSVKFEEKLAARNGNNEIDTSSKYATQVTLLVKFKNVNEWKFRDDGVFGFTLHDSSGNLLQVLYKSEIQQDKKTIRLFLTYDAQNLDTNNLFLYYGYGMNPVCNMETTEGMGLLAFGPIPVQLNY</sequence>
<protein>
    <recommendedName>
        <fullName evidence="2">Sialate O-acetylesterase domain-containing protein</fullName>
    </recommendedName>
</protein>
<name>A0A8H7S839_9FUNG</name>
<reference evidence="3 4" key="1">
    <citation type="submission" date="2020-12" db="EMBL/GenBank/DDBJ databases">
        <title>Metabolic potential, ecology and presence of endohyphal bacteria is reflected in genomic diversity of Mucoromycotina.</title>
        <authorList>
            <person name="Muszewska A."/>
            <person name="Okrasinska A."/>
            <person name="Steczkiewicz K."/>
            <person name="Drgas O."/>
            <person name="Orlowska M."/>
            <person name="Perlinska-Lenart U."/>
            <person name="Aleksandrzak-Piekarczyk T."/>
            <person name="Szatraj K."/>
            <person name="Zielenkiewicz U."/>
            <person name="Pilsyk S."/>
            <person name="Malc E."/>
            <person name="Mieczkowski P."/>
            <person name="Kruszewska J.S."/>
            <person name="Biernat P."/>
            <person name="Pawlowska J."/>
        </authorList>
    </citation>
    <scope>NUCLEOTIDE SEQUENCE [LARGE SCALE GENOMIC DNA]</scope>
    <source>
        <strain evidence="3 4">CBS 142.35</strain>
    </source>
</reference>
<keyword evidence="1" id="KW-0378">Hydrolase</keyword>
<dbReference type="Pfam" id="PF03629">
    <property type="entry name" value="SASA"/>
    <property type="match status" value="1"/>
</dbReference>
<dbReference type="SUPFAM" id="SSF52266">
    <property type="entry name" value="SGNH hydrolase"/>
    <property type="match status" value="1"/>
</dbReference>
<dbReference type="Proteomes" id="UP000646827">
    <property type="component" value="Unassembled WGS sequence"/>
</dbReference>
<gene>
    <name evidence="3" type="ORF">INT45_006766</name>
</gene>
<evidence type="ECO:0000259" key="2">
    <source>
        <dbReference type="Pfam" id="PF03629"/>
    </source>
</evidence>
<dbReference type="PANTHER" id="PTHR31988:SF19">
    <property type="entry name" value="9-O-ACETYL-N-ACETYLNEURAMINIC ACID DEACETYLASE-RELATED"/>
    <property type="match status" value="1"/>
</dbReference>
<dbReference type="InterPro" id="IPR036514">
    <property type="entry name" value="SGNH_hydro_sf"/>
</dbReference>
<dbReference type="InterPro" id="IPR052940">
    <property type="entry name" value="Carb_Esterase_6"/>
</dbReference>
<dbReference type="PANTHER" id="PTHR31988">
    <property type="entry name" value="ESTERASE, PUTATIVE (DUF303)-RELATED"/>
    <property type="match status" value="1"/>
</dbReference>
<dbReference type="EMBL" id="JAEPRB010000044">
    <property type="protein sequence ID" value="KAG2224366.1"/>
    <property type="molecule type" value="Genomic_DNA"/>
</dbReference>